<dbReference type="Gene3D" id="3.40.50.1380">
    <property type="entry name" value="Methylglyoxal synthase-like domain"/>
    <property type="match status" value="1"/>
</dbReference>
<name>A0A154KVT4_9PROT</name>
<dbReference type="InterPro" id="IPR036914">
    <property type="entry name" value="MGS-like_dom_sf"/>
</dbReference>
<evidence type="ECO:0000313" key="5">
    <source>
        <dbReference type="EMBL" id="KZD03593.1"/>
    </source>
</evidence>
<dbReference type="PANTHER" id="PTHR30492:SF0">
    <property type="entry name" value="METHYLGLYOXAL SYNTHASE"/>
    <property type="match status" value="1"/>
</dbReference>
<evidence type="ECO:0000313" key="10">
    <source>
        <dbReference type="Proteomes" id="UP000252266"/>
    </source>
</evidence>
<evidence type="ECO:0000313" key="6">
    <source>
        <dbReference type="EMBL" id="RCK51848.1"/>
    </source>
</evidence>
<dbReference type="EC" id="4.2.3.3" evidence="2"/>
<dbReference type="SUPFAM" id="SSF52335">
    <property type="entry name" value="Methylglyoxal synthase-like"/>
    <property type="match status" value="1"/>
</dbReference>
<dbReference type="RefSeq" id="WP_007089211.1">
    <property type="nucleotide sequence ID" value="NZ_DFMA01000012.1"/>
</dbReference>
<evidence type="ECO:0000256" key="1">
    <source>
        <dbReference type="ARBA" id="ARBA00006287"/>
    </source>
</evidence>
<evidence type="ECO:0000256" key="3">
    <source>
        <dbReference type="PIRSR" id="PIRSR006614-1"/>
    </source>
</evidence>
<keyword evidence="2" id="KW-0456">Lyase</keyword>
<accession>A0A154KVT4</accession>
<evidence type="ECO:0000256" key="2">
    <source>
        <dbReference type="HAMAP-Rule" id="MF_00549"/>
    </source>
</evidence>
<dbReference type="SMART" id="SM00851">
    <property type="entry name" value="MGS"/>
    <property type="match status" value="1"/>
</dbReference>
<dbReference type="GO" id="GO:0019242">
    <property type="term" value="P:methylglyoxal biosynthetic process"/>
    <property type="evidence" value="ECO:0007669"/>
    <property type="project" value="UniProtKB-UniRule"/>
</dbReference>
<organism evidence="6 10">
    <name type="scientific">Thalassospira xiamenensis</name>
    <dbReference type="NCBI Taxonomy" id="220697"/>
    <lineage>
        <taxon>Bacteria</taxon>
        <taxon>Pseudomonadati</taxon>
        <taxon>Pseudomonadota</taxon>
        <taxon>Alphaproteobacteria</taxon>
        <taxon>Rhodospirillales</taxon>
        <taxon>Thalassospiraceae</taxon>
        <taxon>Thalassospira</taxon>
    </lineage>
</organism>
<feature type="binding site" evidence="2">
    <location>
        <begin position="57"/>
        <end position="58"/>
    </location>
    <ligand>
        <name>substrate</name>
    </ligand>
</feature>
<sequence length="148" mass="16785">MTLSIGLVAHDRRKREMADWLETHKSQFSGTRIFATGTTGRVLQERFPDLDIVALKSGPFGGDQQLGSMIAHGELQAMFFFTDPMTPQPHDVDVRALIRLANMYEVPIACNRSTADLLISNPKFEEICEQYRGHSPEQVFAEYQNRKV</sequence>
<feature type="binding site" evidence="2">
    <location>
        <position position="14"/>
    </location>
    <ligand>
        <name>substrate</name>
    </ligand>
</feature>
<proteinExistence type="inferred from homology"/>
<feature type="binding site" evidence="2">
    <location>
        <begin position="36"/>
        <end position="39"/>
    </location>
    <ligand>
        <name>substrate</name>
    </ligand>
</feature>
<reference evidence="6 10" key="1">
    <citation type="submission" date="2014-07" db="EMBL/GenBank/DDBJ databases">
        <title>Draft genome sequence of Thalassospira xiamenensis IB13.</title>
        <authorList>
            <person name="Lai Q."/>
            <person name="Shao Z."/>
        </authorList>
    </citation>
    <scope>NUCLEOTIDE SEQUENCE [LARGE SCALE GENOMIC DNA]</scope>
    <source>
        <strain evidence="6 10">IB13</strain>
    </source>
</reference>
<dbReference type="EMBL" id="JPWJ01000002">
    <property type="protein sequence ID" value="RCK51848.1"/>
    <property type="molecule type" value="Genomic_DNA"/>
</dbReference>
<comment type="similarity">
    <text evidence="1 2">Belongs to the methylglyoxal synthase family.</text>
</comment>
<evidence type="ECO:0000313" key="8">
    <source>
        <dbReference type="Proteomes" id="UP000076167"/>
    </source>
</evidence>
<dbReference type="CDD" id="cd01422">
    <property type="entry name" value="MGS"/>
    <property type="match status" value="1"/>
</dbReference>
<dbReference type="NCBIfam" id="NF003559">
    <property type="entry name" value="PRK05234.1"/>
    <property type="match status" value="1"/>
</dbReference>
<dbReference type="PIRSF" id="PIRSF006614">
    <property type="entry name" value="Methylglyox_syn"/>
    <property type="match status" value="1"/>
</dbReference>
<protein>
    <recommendedName>
        <fullName evidence="2">Methylglyoxal synthase</fullName>
        <shortName evidence="2">MGS</shortName>
        <ecNumber evidence="2">4.2.3.3</ecNumber>
    </recommendedName>
</protein>
<comment type="function">
    <text evidence="2">Catalyzes the formation of methylglyoxal from dihydroxyacetone phosphate.</text>
</comment>
<evidence type="ECO:0000313" key="7">
    <source>
        <dbReference type="EMBL" id="SOB97181.1"/>
    </source>
</evidence>
<dbReference type="GeneID" id="31925960"/>
<keyword evidence="8" id="KW-1185">Reference proteome</keyword>
<feature type="binding site" evidence="2">
    <location>
        <position position="10"/>
    </location>
    <ligand>
        <name>substrate</name>
    </ligand>
</feature>
<dbReference type="Proteomes" id="UP000252266">
    <property type="component" value="Unassembled WGS sequence"/>
</dbReference>
<dbReference type="Proteomes" id="UP000219068">
    <property type="component" value="Unassembled WGS sequence"/>
</dbReference>
<evidence type="ECO:0000313" key="9">
    <source>
        <dbReference type="Proteomes" id="UP000219068"/>
    </source>
</evidence>
<dbReference type="GO" id="GO:0005829">
    <property type="term" value="C:cytosol"/>
    <property type="evidence" value="ECO:0007669"/>
    <property type="project" value="TreeGrafter"/>
</dbReference>
<dbReference type="EMBL" id="OBMM01000001">
    <property type="protein sequence ID" value="SOB97181.1"/>
    <property type="molecule type" value="Genomic_DNA"/>
</dbReference>
<dbReference type="PANTHER" id="PTHR30492">
    <property type="entry name" value="METHYLGLYOXAL SYNTHASE"/>
    <property type="match status" value="1"/>
</dbReference>
<feature type="binding site" evidence="2">
    <location>
        <position position="90"/>
    </location>
    <ligand>
        <name>substrate</name>
    </ligand>
</feature>
<dbReference type="NCBIfam" id="TIGR00160">
    <property type="entry name" value="MGSA"/>
    <property type="match status" value="1"/>
</dbReference>
<dbReference type="HAMAP" id="MF_00549">
    <property type="entry name" value="Methylglyoxal_synth"/>
    <property type="match status" value="1"/>
</dbReference>
<gene>
    <name evidence="2" type="primary">mgsA</name>
    <name evidence="5" type="ORF">AUP40_00960</name>
    <name evidence="7" type="ORF">SAMN05428964_1012102</name>
    <name evidence="6" type="ORF">TH44_05360</name>
</gene>
<reference evidence="5 8" key="2">
    <citation type="submission" date="2015-12" db="EMBL/GenBank/DDBJ databases">
        <title>Genome sequence of Thalassospira xiamenensis MCCC 1A03005.</title>
        <authorList>
            <person name="Lu L."/>
            <person name="Lai Q."/>
            <person name="Shao Z."/>
            <person name="Qian P."/>
        </authorList>
    </citation>
    <scope>NUCLEOTIDE SEQUENCE [LARGE SCALE GENOMIC DNA]</scope>
    <source>
        <strain evidence="5 8">MCCC 1A03005</strain>
    </source>
</reference>
<dbReference type="Pfam" id="PF02142">
    <property type="entry name" value="MGS"/>
    <property type="match status" value="1"/>
</dbReference>
<dbReference type="PROSITE" id="PS51855">
    <property type="entry name" value="MGS"/>
    <property type="match status" value="1"/>
</dbReference>
<evidence type="ECO:0000259" key="4">
    <source>
        <dbReference type="PROSITE" id="PS51855"/>
    </source>
</evidence>
<feature type="domain" description="MGS-like" evidence="4">
    <location>
        <begin position="1"/>
        <end position="148"/>
    </location>
</feature>
<feature type="active site" description="Proton donor/acceptor" evidence="2 3">
    <location>
        <position position="63"/>
    </location>
</feature>
<dbReference type="Proteomes" id="UP000076167">
    <property type="component" value="Unassembled WGS sequence"/>
</dbReference>
<dbReference type="InterPro" id="IPR004363">
    <property type="entry name" value="Methylgl_synth"/>
</dbReference>
<dbReference type="AlphaFoldDB" id="A0A154KVT4"/>
<dbReference type="GO" id="GO:0008929">
    <property type="term" value="F:methylglyoxal synthase activity"/>
    <property type="evidence" value="ECO:0007669"/>
    <property type="project" value="UniProtKB-UniRule"/>
</dbReference>
<comment type="catalytic activity">
    <reaction evidence="2">
        <text>dihydroxyacetone phosphate = methylglyoxal + phosphate</text>
        <dbReference type="Rhea" id="RHEA:17937"/>
        <dbReference type="ChEBI" id="CHEBI:17158"/>
        <dbReference type="ChEBI" id="CHEBI:43474"/>
        <dbReference type="ChEBI" id="CHEBI:57642"/>
        <dbReference type="EC" id="4.2.3.3"/>
    </reaction>
</comment>
<reference evidence="7 9" key="3">
    <citation type="submission" date="2017-08" db="EMBL/GenBank/DDBJ databases">
        <authorList>
            <person name="de Groot N.N."/>
        </authorList>
    </citation>
    <scope>NUCLEOTIDE SEQUENCE [LARGE SCALE GENOMIC DNA]</scope>
    <source>
        <strain evidence="7 9">USBA 78</strain>
    </source>
</reference>
<dbReference type="InterPro" id="IPR011607">
    <property type="entry name" value="MGS-like_dom"/>
</dbReference>
<dbReference type="EMBL" id="LPXL01000023">
    <property type="protein sequence ID" value="KZD03593.1"/>
    <property type="molecule type" value="Genomic_DNA"/>
</dbReference>